<accession>A0A0T9UVK9</accession>
<sequence>MILHDSRTGCLSAMLTTTVSEYMKLVETVYENRGGIEGQRAPLKTKTGIRIRKRMVSDISDGAILPPLVLGGILTEEEFKSVSEMTEPSQLFKLMSTMDSDLISIIDGMQRTTAILEANKNKTILENPLRVELWLAKSINSLIYRMLVLNTGQVPWDMKRQLETIYQPILKEIKKSIPDMDILLLDDSSRRVQASQQQGHKVVELFLAFTSRKINVDIKEKVAEDFARMEASEATAKEDFLKEFIHILGLLNQLDRTFDLYRKDDDSQGRIRGGKDIFTSAPAGIGFVAAASVFIYGPPGFSLDDEKIKNNLSRITDSVNSIVTKIELLNKTDNETIGVFLDLLSLNEKLETRSGKVGDFEREFFMKAFGVLFEYGPELDSLEPCWAAR</sequence>
<gene>
    <name evidence="1" type="ORF">ERS137965_03841</name>
</gene>
<reference evidence="1 2" key="1">
    <citation type="submission" date="2015-03" db="EMBL/GenBank/DDBJ databases">
        <authorList>
            <person name="Murphy D."/>
        </authorList>
    </citation>
    <scope>NUCLEOTIDE SEQUENCE [LARGE SCALE GENOMIC DNA]</scope>
    <source>
        <strain evidence="1 2">IP06005</strain>
    </source>
</reference>
<protein>
    <recommendedName>
        <fullName evidence="3">DUF262 domain-containing protein</fullName>
    </recommendedName>
</protein>
<evidence type="ECO:0008006" key="3">
    <source>
        <dbReference type="Google" id="ProtNLM"/>
    </source>
</evidence>
<proteinExistence type="predicted"/>
<evidence type="ECO:0000313" key="2">
    <source>
        <dbReference type="Proteomes" id="UP000041595"/>
    </source>
</evidence>
<evidence type="ECO:0000313" key="1">
    <source>
        <dbReference type="EMBL" id="CNL74707.1"/>
    </source>
</evidence>
<dbReference type="RefSeq" id="WP_004705380.1">
    <property type="nucleotide sequence ID" value="NZ_CQEJ01000032.1"/>
</dbReference>
<organism evidence="1 2">
    <name type="scientific">Yersinia aldovae</name>
    <dbReference type="NCBI Taxonomy" id="29483"/>
    <lineage>
        <taxon>Bacteria</taxon>
        <taxon>Pseudomonadati</taxon>
        <taxon>Pseudomonadota</taxon>
        <taxon>Gammaproteobacteria</taxon>
        <taxon>Enterobacterales</taxon>
        <taxon>Yersiniaceae</taxon>
        <taxon>Yersinia</taxon>
    </lineage>
</organism>
<name>A0A0T9UVK9_YERAL</name>
<dbReference type="eggNOG" id="ENOG502ZC07">
    <property type="taxonomic scope" value="Bacteria"/>
</dbReference>
<dbReference type="AlphaFoldDB" id="A0A0T9UVK9"/>
<dbReference type="EMBL" id="CQEJ01000032">
    <property type="protein sequence ID" value="CNL74707.1"/>
    <property type="molecule type" value="Genomic_DNA"/>
</dbReference>
<dbReference type="Proteomes" id="UP000041595">
    <property type="component" value="Unassembled WGS sequence"/>
</dbReference>